<keyword evidence="1" id="KW-0472">Membrane</keyword>
<organism evidence="2 3">
    <name type="scientific">Methanococcoides methylutens</name>
    <dbReference type="NCBI Taxonomy" id="2226"/>
    <lineage>
        <taxon>Archaea</taxon>
        <taxon>Methanobacteriati</taxon>
        <taxon>Methanobacteriota</taxon>
        <taxon>Stenosarchaea group</taxon>
        <taxon>Methanomicrobia</taxon>
        <taxon>Methanosarcinales</taxon>
        <taxon>Methanosarcinaceae</taxon>
        <taxon>Methanococcoides</taxon>
    </lineage>
</organism>
<protein>
    <submittedName>
        <fullName evidence="2">Uncharacterized protein</fullName>
    </submittedName>
</protein>
<evidence type="ECO:0000313" key="2">
    <source>
        <dbReference type="EMBL" id="KGK98358.1"/>
    </source>
</evidence>
<accession>A0A099T2G5</accession>
<dbReference type="Proteomes" id="UP000029859">
    <property type="component" value="Unassembled WGS sequence"/>
</dbReference>
<gene>
    <name evidence="2" type="ORF">LI82_11660</name>
</gene>
<dbReference type="RefSeq" id="WP_048195772.1">
    <property type="nucleotide sequence ID" value="NZ_CAAGSM010000004.1"/>
</dbReference>
<dbReference type="OrthoDB" id="162223at2157"/>
<keyword evidence="1" id="KW-1133">Transmembrane helix</keyword>
<sequence>MNWFRKLGIGVVLFFVLVLVIIGAIGIYSGEKSYEDSYRSDYEYGVVIATSSTLENVTFYLPVPVFENRSKVAESLISENLHNMPEGWNFSLVDTEYGPMLSITADEIVPTYHSYPVAVPEDDPVNDPDVADEWMTSGEYSDESPVLELFGFGMNLEVEPEINTRYPFGSEAILAPKYGLEVAIDDPAHPVSRGEHTQLYEYESRIYADYETGSDTNVQISVRMEGLNQWWVYGWSYNGYNDRISTELTGGQDGWVTVKGHVVTGEGVYE</sequence>
<keyword evidence="3" id="KW-1185">Reference proteome</keyword>
<evidence type="ECO:0000256" key="1">
    <source>
        <dbReference type="SAM" id="Phobius"/>
    </source>
</evidence>
<dbReference type="AlphaFoldDB" id="A0A099T2G5"/>
<keyword evidence="1" id="KW-0812">Transmembrane</keyword>
<feature type="transmembrane region" description="Helical" evidence="1">
    <location>
        <begin position="7"/>
        <end position="28"/>
    </location>
</feature>
<reference evidence="2 3" key="1">
    <citation type="submission" date="2014-09" db="EMBL/GenBank/DDBJ databases">
        <title>Draft genome sequence of an obligately methylotrophic methanogen, Methanococcoides methylutens, isolated from marine sediment.</title>
        <authorList>
            <person name="Guan Y."/>
            <person name="Ngugi D.K."/>
            <person name="Blom J."/>
            <person name="Ali S."/>
            <person name="Ferry J.G."/>
            <person name="Stingl U."/>
        </authorList>
    </citation>
    <scope>NUCLEOTIDE SEQUENCE [LARGE SCALE GENOMIC DNA]</scope>
    <source>
        <strain evidence="2 3">DSM 2657</strain>
    </source>
</reference>
<dbReference type="EMBL" id="JRHO01000014">
    <property type="protein sequence ID" value="KGK98358.1"/>
    <property type="molecule type" value="Genomic_DNA"/>
</dbReference>
<evidence type="ECO:0000313" key="3">
    <source>
        <dbReference type="Proteomes" id="UP000029859"/>
    </source>
</evidence>
<proteinExistence type="predicted"/>
<comment type="caution">
    <text evidence="2">The sequence shown here is derived from an EMBL/GenBank/DDBJ whole genome shotgun (WGS) entry which is preliminary data.</text>
</comment>
<name>A0A099T2G5_METMT</name>